<accession>A0AAV3QNI2</accession>
<feature type="domain" description="DUF7026" evidence="1">
    <location>
        <begin position="68"/>
        <end position="117"/>
    </location>
</feature>
<name>A0AAV3QNI2_LITER</name>
<gene>
    <name evidence="2" type="ORF">LIER_19482</name>
</gene>
<dbReference type="InterPro" id="IPR054290">
    <property type="entry name" value="DUF7026"/>
</dbReference>
<organism evidence="2 3">
    <name type="scientific">Lithospermum erythrorhizon</name>
    <name type="common">Purple gromwell</name>
    <name type="synonym">Lithospermum officinale var. erythrorhizon</name>
    <dbReference type="NCBI Taxonomy" id="34254"/>
    <lineage>
        <taxon>Eukaryota</taxon>
        <taxon>Viridiplantae</taxon>
        <taxon>Streptophyta</taxon>
        <taxon>Embryophyta</taxon>
        <taxon>Tracheophyta</taxon>
        <taxon>Spermatophyta</taxon>
        <taxon>Magnoliopsida</taxon>
        <taxon>eudicotyledons</taxon>
        <taxon>Gunneridae</taxon>
        <taxon>Pentapetalae</taxon>
        <taxon>asterids</taxon>
        <taxon>lamiids</taxon>
        <taxon>Boraginales</taxon>
        <taxon>Boraginaceae</taxon>
        <taxon>Boraginoideae</taxon>
        <taxon>Lithospermeae</taxon>
        <taxon>Lithospermum</taxon>
    </lineage>
</organism>
<protein>
    <recommendedName>
        <fullName evidence="1">DUF7026 domain-containing protein</fullName>
    </recommendedName>
</protein>
<evidence type="ECO:0000313" key="2">
    <source>
        <dbReference type="EMBL" id="GAA0163677.1"/>
    </source>
</evidence>
<evidence type="ECO:0000313" key="3">
    <source>
        <dbReference type="Proteomes" id="UP001454036"/>
    </source>
</evidence>
<sequence length="165" mass="18812">MALQSTTLFLNKLPTNTSNLKKHPIFSNTLFKSPPNIKYLCAKNRSDADLALEFAIEAAKLNTNEVQRKEAIKKSKSLLFAELCKYMSLEQDDFKNKWSKMCDDDKFVLVKEFVANWGAHFHPLSAKSVKELVDEYLVLEIPPSDDSSAPKAFSIFKRLMGFLED</sequence>
<comment type="caution">
    <text evidence="2">The sequence shown here is derived from an EMBL/GenBank/DDBJ whole genome shotgun (WGS) entry which is preliminary data.</text>
</comment>
<dbReference type="AlphaFoldDB" id="A0AAV3QNI2"/>
<dbReference type="EMBL" id="BAABME010004820">
    <property type="protein sequence ID" value="GAA0163677.1"/>
    <property type="molecule type" value="Genomic_DNA"/>
</dbReference>
<evidence type="ECO:0000259" key="1">
    <source>
        <dbReference type="Pfam" id="PF22950"/>
    </source>
</evidence>
<dbReference type="Pfam" id="PF22950">
    <property type="entry name" value="DUF7026"/>
    <property type="match status" value="1"/>
</dbReference>
<reference evidence="2 3" key="1">
    <citation type="submission" date="2024-01" db="EMBL/GenBank/DDBJ databases">
        <title>The complete chloroplast genome sequence of Lithospermum erythrorhizon: insights into the phylogenetic relationship among Boraginaceae species and the maternal lineages of purple gromwells.</title>
        <authorList>
            <person name="Okada T."/>
            <person name="Watanabe K."/>
        </authorList>
    </citation>
    <scope>NUCLEOTIDE SEQUENCE [LARGE SCALE GENOMIC DNA]</scope>
</reference>
<dbReference type="Proteomes" id="UP001454036">
    <property type="component" value="Unassembled WGS sequence"/>
</dbReference>
<proteinExistence type="predicted"/>
<keyword evidence="3" id="KW-1185">Reference proteome</keyword>